<dbReference type="OrthoDB" id="6077919at2759"/>
<dbReference type="Proteomes" id="UP001139887">
    <property type="component" value="Unassembled WGS sequence"/>
</dbReference>
<feature type="non-terminal residue" evidence="9">
    <location>
        <position position="1"/>
    </location>
</feature>
<dbReference type="GO" id="GO:0000785">
    <property type="term" value="C:chromatin"/>
    <property type="evidence" value="ECO:0007669"/>
    <property type="project" value="TreeGrafter"/>
</dbReference>
<evidence type="ECO:0000256" key="2">
    <source>
        <dbReference type="ARBA" id="ARBA00022723"/>
    </source>
</evidence>
<feature type="domain" description="C2H2-type" evidence="8">
    <location>
        <begin position="51"/>
        <end position="80"/>
    </location>
</feature>
<dbReference type="Pfam" id="PF00096">
    <property type="entry name" value="zf-C2H2"/>
    <property type="match status" value="2"/>
</dbReference>
<evidence type="ECO:0000256" key="5">
    <source>
        <dbReference type="ARBA" id="ARBA00022833"/>
    </source>
</evidence>
<dbReference type="InterPro" id="IPR036236">
    <property type="entry name" value="Znf_C2H2_sf"/>
</dbReference>
<sequence>SIFNSTFEEDSHKGTKQIKKTRYQCKQCHKYFTRPSSLTTHMYTHTGEKPHECTFPGCNKRFSVLSNLRRHMRLHLDPQPRNRRKQLYYFGTPYPMFPMPPLDFPYLLAVQNEPTLASSNPLPLTMPQIIPVTMPTLPLSLPLPDAKLSGAFSNDHASELSLLPFMSMPNVSHSAATPCLPVSASVGYSGDGPTHELQGGASIVPGRCSAPPPSILVPNLHPSASKRCKTFL</sequence>
<dbReference type="GO" id="GO:0031519">
    <property type="term" value="C:PcG protein complex"/>
    <property type="evidence" value="ECO:0007669"/>
    <property type="project" value="TreeGrafter"/>
</dbReference>
<dbReference type="PANTHER" id="PTHR14003:SF19">
    <property type="entry name" value="YY2 TRANSCRIPTION FACTOR"/>
    <property type="match status" value="1"/>
</dbReference>
<evidence type="ECO:0000259" key="8">
    <source>
        <dbReference type="PROSITE" id="PS50157"/>
    </source>
</evidence>
<comment type="subcellular location">
    <subcellularLocation>
        <location evidence="1">Nucleus</location>
    </subcellularLocation>
</comment>
<comment type="caution">
    <text evidence="9">The sequence shown here is derived from an EMBL/GenBank/DDBJ whole genome shotgun (WGS) entry which is preliminary data.</text>
</comment>
<evidence type="ECO:0000313" key="10">
    <source>
        <dbReference type="Proteomes" id="UP001139887"/>
    </source>
</evidence>
<protein>
    <recommendedName>
        <fullName evidence="8">C2H2-type domain-containing protein</fullName>
    </recommendedName>
</protein>
<dbReference type="GO" id="GO:0000981">
    <property type="term" value="F:DNA-binding transcription factor activity, RNA polymerase II-specific"/>
    <property type="evidence" value="ECO:0007669"/>
    <property type="project" value="TreeGrafter"/>
</dbReference>
<dbReference type="FunFam" id="3.30.160.60:FF:000624">
    <property type="entry name" value="zinc finger protein 697"/>
    <property type="match status" value="1"/>
</dbReference>
<dbReference type="Gene3D" id="3.30.160.60">
    <property type="entry name" value="Classic Zinc Finger"/>
    <property type="match status" value="2"/>
</dbReference>
<organism evidence="9 10">
    <name type="scientific">Coemansia brasiliensis</name>
    <dbReference type="NCBI Taxonomy" id="2650707"/>
    <lineage>
        <taxon>Eukaryota</taxon>
        <taxon>Fungi</taxon>
        <taxon>Fungi incertae sedis</taxon>
        <taxon>Zoopagomycota</taxon>
        <taxon>Kickxellomycotina</taxon>
        <taxon>Kickxellomycetes</taxon>
        <taxon>Kickxellales</taxon>
        <taxon>Kickxellaceae</taxon>
        <taxon>Coemansia</taxon>
    </lineage>
</organism>
<dbReference type="SMART" id="SM00355">
    <property type="entry name" value="ZnF_C2H2"/>
    <property type="match status" value="2"/>
</dbReference>
<dbReference type="FunFam" id="3.30.160.60:FF:000744">
    <property type="entry name" value="zinc finger E-box-binding homeobox 1"/>
    <property type="match status" value="1"/>
</dbReference>
<evidence type="ECO:0000256" key="4">
    <source>
        <dbReference type="ARBA" id="ARBA00022771"/>
    </source>
</evidence>
<dbReference type="PROSITE" id="PS00028">
    <property type="entry name" value="ZINC_FINGER_C2H2_1"/>
    <property type="match status" value="2"/>
</dbReference>
<keyword evidence="2" id="KW-0479">Metal-binding</keyword>
<dbReference type="PANTHER" id="PTHR14003">
    <property type="entry name" value="TRANSCRIPTIONAL REPRESSOR PROTEIN YY"/>
    <property type="match status" value="1"/>
</dbReference>
<dbReference type="SUPFAM" id="SSF57667">
    <property type="entry name" value="beta-beta-alpha zinc fingers"/>
    <property type="match status" value="1"/>
</dbReference>
<name>A0A9W8IDA6_9FUNG</name>
<feature type="domain" description="C2H2-type" evidence="8">
    <location>
        <begin position="23"/>
        <end position="50"/>
    </location>
</feature>
<evidence type="ECO:0000313" key="9">
    <source>
        <dbReference type="EMBL" id="KAJ2847492.1"/>
    </source>
</evidence>
<dbReference type="GO" id="GO:0005667">
    <property type="term" value="C:transcription regulator complex"/>
    <property type="evidence" value="ECO:0007669"/>
    <property type="project" value="TreeGrafter"/>
</dbReference>
<gene>
    <name evidence="9" type="ORF">IWW36_003834</name>
</gene>
<dbReference type="AlphaFoldDB" id="A0A9W8IDA6"/>
<keyword evidence="3" id="KW-0677">Repeat</keyword>
<evidence type="ECO:0000256" key="7">
    <source>
        <dbReference type="PROSITE-ProRule" id="PRU00042"/>
    </source>
</evidence>
<evidence type="ECO:0000256" key="1">
    <source>
        <dbReference type="ARBA" id="ARBA00004123"/>
    </source>
</evidence>
<reference evidence="9" key="1">
    <citation type="submission" date="2022-07" db="EMBL/GenBank/DDBJ databases">
        <title>Phylogenomic reconstructions and comparative analyses of Kickxellomycotina fungi.</title>
        <authorList>
            <person name="Reynolds N.K."/>
            <person name="Stajich J.E."/>
            <person name="Barry K."/>
            <person name="Grigoriev I.V."/>
            <person name="Crous P."/>
            <person name="Smith M.E."/>
        </authorList>
    </citation>
    <scope>NUCLEOTIDE SEQUENCE</scope>
    <source>
        <strain evidence="9">NRRL 1566</strain>
    </source>
</reference>
<accession>A0A9W8IDA6</accession>
<dbReference type="EMBL" id="JANBUW010000306">
    <property type="protein sequence ID" value="KAJ2847492.1"/>
    <property type="molecule type" value="Genomic_DNA"/>
</dbReference>
<keyword evidence="6" id="KW-0539">Nucleus</keyword>
<keyword evidence="5" id="KW-0862">Zinc</keyword>
<dbReference type="PROSITE" id="PS50157">
    <property type="entry name" value="ZINC_FINGER_C2H2_2"/>
    <property type="match status" value="2"/>
</dbReference>
<dbReference type="GO" id="GO:0008270">
    <property type="term" value="F:zinc ion binding"/>
    <property type="evidence" value="ECO:0007669"/>
    <property type="project" value="UniProtKB-KW"/>
</dbReference>
<evidence type="ECO:0000256" key="6">
    <source>
        <dbReference type="ARBA" id="ARBA00023242"/>
    </source>
</evidence>
<dbReference type="GO" id="GO:0000978">
    <property type="term" value="F:RNA polymerase II cis-regulatory region sequence-specific DNA binding"/>
    <property type="evidence" value="ECO:0007669"/>
    <property type="project" value="TreeGrafter"/>
</dbReference>
<proteinExistence type="predicted"/>
<keyword evidence="10" id="KW-1185">Reference proteome</keyword>
<evidence type="ECO:0000256" key="3">
    <source>
        <dbReference type="ARBA" id="ARBA00022737"/>
    </source>
</evidence>
<keyword evidence="4 7" id="KW-0863">Zinc-finger</keyword>
<dbReference type="InterPro" id="IPR013087">
    <property type="entry name" value="Znf_C2H2_type"/>
</dbReference>